<reference evidence="1" key="1">
    <citation type="submission" date="2023-10" db="EMBL/GenBank/DDBJ databases">
        <authorList>
            <person name="Rodriguez Cubillos JULIANA M."/>
            <person name="De Vega J."/>
        </authorList>
    </citation>
    <scope>NUCLEOTIDE SEQUENCE</scope>
</reference>
<evidence type="ECO:0000313" key="1">
    <source>
        <dbReference type="EMBL" id="CAJ2670674.1"/>
    </source>
</evidence>
<comment type="caution">
    <text evidence="1">The sequence shown here is derived from an EMBL/GenBank/DDBJ whole genome shotgun (WGS) entry which is preliminary data.</text>
</comment>
<accession>A0ACB0LQI8</accession>
<protein>
    <submittedName>
        <fullName evidence="1">Uncharacterized protein</fullName>
    </submittedName>
</protein>
<dbReference type="Proteomes" id="UP001177021">
    <property type="component" value="Unassembled WGS sequence"/>
</dbReference>
<organism evidence="1 2">
    <name type="scientific">Trifolium pratense</name>
    <name type="common">Red clover</name>
    <dbReference type="NCBI Taxonomy" id="57577"/>
    <lineage>
        <taxon>Eukaryota</taxon>
        <taxon>Viridiplantae</taxon>
        <taxon>Streptophyta</taxon>
        <taxon>Embryophyta</taxon>
        <taxon>Tracheophyta</taxon>
        <taxon>Spermatophyta</taxon>
        <taxon>Magnoliopsida</taxon>
        <taxon>eudicotyledons</taxon>
        <taxon>Gunneridae</taxon>
        <taxon>Pentapetalae</taxon>
        <taxon>rosids</taxon>
        <taxon>fabids</taxon>
        <taxon>Fabales</taxon>
        <taxon>Fabaceae</taxon>
        <taxon>Papilionoideae</taxon>
        <taxon>50 kb inversion clade</taxon>
        <taxon>NPAAA clade</taxon>
        <taxon>Hologalegina</taxon>
        <taxon>IRL clade</taxon>
        <taxon>Trifolieae</taxon>
        <taxon>Trifolium</taxon>
    </lineage>
</organism>
<name>A0ACB0LQI8_TRIPR</name>
<sequence length="126" mass="14213">MKPIGTYVALCDCWVPHSSCNIRTCFVSYGMDGIICALMTLVPNCNFANAKWSACLCWISLLIKVSKELSNKETNQLKSPMSYKDACIVINGGNRIKFVSINVILLQTYYDPFPWYKNQIALDLCL</sequence>
<gene>
    <name evidence="1" type="ORF">MILVUS5_LOCUS34676</name>
</gene>
<evidence type="ECO:0000313" key="2">
    <source>
        <dbReference type="Proteomes" id="UP001177021"/>
    </source>
</evidence>
<dbReference type="EMBL" id="CASHSV030000615">
    <property type="protein sequence ID" value="CAJ2670674.1"/>
    <property type="molecule type" value="Genomic_DNA"/>
</dbReference>
<proteinExistence type="predicted"/>
<keyword evidence="2" id="KW-1185">Reference proteome</keyword>